<keyword evidence="2 7" id="KW-0813">Transport</keyword>
<name>D7BCD9_ALLS1</name>
<dbReference type="CDD" id="cd06261">
    <property type="entry name" value="TM_PBP2"/>
    <property type="match status" value="1"/>
</dbReference>
<reference evidence="9 10" key="1">
    <citation type="journal article" date="2010" name="Stand. Genomic Sci.">
        <title>Complete genome sequence of Meiothermus silvanus type strain (VI-R2).</title>
        <authorList>
            <person name="Sikorski J."/>
            <person name="Tindall B.J."/>
            <person name="Lowry S."/>
            <person name="Lucas S."/>
            <person name="Nolan M."/>
            <person name="Copeland A."/>
            <person name="Glavina Del Rio T."/>
            <person name="Tice H."/>
            <person name="Cheng J.F."/>
            <person name="Han C."/>
            <person name="Pitluck S."/>
            <person name="Liolios K."/>
            <person name="Ivanova N."/>
            <person name="Mavromatis K."/>
            <person name="Mikhailova N."/>
            <person name="Pati A."/>
            <person name="Goodwin L."/>
            <person name="Chen A."/>
            <person name="Palaniappan K."/>
            <person name="Land M."/>
            <person name="Hauser L."/>
            <person name="Chang Y.J."/>
            <person name="Jeffries C.D."/>
            <person name="Rohde M."/>
            <person name="Goker M."/>
            <person name="Woyke T."/>
            <person name="Bristow J."/>
            <person name="Eisen J.A."/>
            <person name="Markowitz V."/>
            <person name="Hugenholtz P."/>
            <person name="Kyrpides N.C."/>
            <person name="Klenk H.P."/>
            <person name="Lapidus A."/>
        </authorList>
    </citation>
    <scope>NUCLEOTIDE SEQUENCE [LARGE SCALE GENOMIC DNA]</scope>
    <source>
        <strain evidence="10">ATCC 700542 / DSM 9946 / VI-R2</strain>
    </source>
</reference>
<evidence type="ECO:0000256" key="5">
    <source>
        <dbReference type="ARBA" id="ARBA00022989"/>
    </source>
</evidence>
<keyword evidence="3" id="KW-1003">Cell membrane</keyword>
<dbReference type="KEGG" id="msv:Mesil_2791"/>
<organism evidence="9 10">
    <name type="scientific">Allomeiothermus silvanus (strain ATCC 700542 / DSM 9946 / NBRC 106475 / NCIMB 13440 / VI-R2)</name>
    <name type="common">Thermus silvanus</name>
    <dbReference type="NCBI Taxonomy" id="526227"/>
    <lineage>
        <taxon>Bacteria</taxon>
        <taxon>Thermotogati</taxon>
        <taxon>Deinococcota</taxon>
        <taxon>Deinococci</taxon>
        <taxon>Thermales</taxon>
        <taxon>Thermaceae</taxon>
        <taxon>Allomeiothermus</taxon>
    </lineage>
</organism>
<dbReference type="PANTHER" id="PTHR30193:SF37">
    <property type="entry name" value="INNER MEMBRANE ABC TRANSPORTER PERMEASE PROTEIN YCJO"/>
    <property type="match status" value="1"/>
</dbReference>
<feature type="transmembrane region" description="Helical" evidence="7">
    <location>
        <begin position="178"/>
        <end position="200"/>
    </location>
</feature>
<evidence type="ECO:0000256" key="3">
    <source>
        <dbReference type="ARBA" id="ARBA00022475"/>
    </source>
</evidence>
<feature type="transmembrane region" description="Helical" evidence="7">
    <location>
        <begin position="220"/>
        <end position="246"/>
    </location>
</feature>
<dbReference type="PROSITE" id="PS50928">
    <property type="entry name" value="ABC_TM1"/>
    <property type="match status" value="1"/>
</dbReference>
<dbReference type="Gene3D" id="1.10.3720.10">
    <property type="entry name" value="MetI-like"/>
    <property type="match status" value="1"/>
</dbReference>
<keyword evidence="6 7" id="KW-0472">Membrane</keyword>
<feature type="transmembrane region" description="Helical" evidence="7">
    <location>
        <begin position="133"/>
        <end position="157"/>
    </location>
</feature>
<keyword evidence="5 7" id="KW-1133">Transmembrane helix</keyword>
<feature type="domain" description="ABC transmembrane type-1" evidence="8">
    <location>
        <begin position="69"/>
        <end position="354"/>
    </location>
</feature>
<dbReference type="AlphaFoldDB" id="D7BCD9"/>
<dbReference type="eggNOG" id="COG1175">
    <property type="taxonomic scope" value="Bacteria"/>
</dbReference>
<dbReference type="Proteomes" id="UP000001916">
    <property type="component" value="Chromosome"/>
</dbReference>
<dbReference type="InterPro" id="IPR051393">
    <property type="entry name" value="ABC_transporter_permease"/>
</dbReference>
<dbReference type="GO" id="GO:0055085">
    <property type="term" value="P:transmembrane transport"/>
    <property type="evidence" value="ECO:0007669"/>
    <property type="project" value="InterPro"/>
</dbReference>
<comment type="subcellular location">
    <subcellularLocation>
        <location evidence="1 7">Cell membrane</location>
        <topology evidence="1 7">Multi-pass membrane protein</topology>
    </subcellularLocation>
</comment>
<evidence type="ECO:0000313" key="10">
    <source>
        <dbReference type="Proteomes" id="UP000001916"/>
    </source>
</evidence>
<dbReference type="GO" id="GO:0005886">
    <property type="term" value="C:plasma membrane"/>
    <property type="evidence" value="ECO:0007669"/>
    <property type="project" value="UniProtKB-SubCell"/>
</dbReference>
<gene>
    <name evidence="9" type="ordered locus">Mesil_2791</name>
</gene>
<evidence type="ECO:0000259" key="8">
    <source>
        <dbReference type="PROSITE" id="PS50928"/>
    </source>
</evidence>
<dbReference type="SUPFAM" id="SSF161098">
    <property type="entry name" value="MetI-like"/>
    <property type="match status" value="2"/>
</dbReference>
<dbReference type="InterPro" id="IPR035906">
    <property type="entry name" value="MetI-like_sf"/>
</dbReference>
<proteinExistence type="inferred from homology"/>
<dbReference type="EMBL" id="CP002042">
    <property type="protein sequence ID" value="ADH64636.1"/>
    <property type="molecule type" value="Genomic_DNA"/>
</dbReference>
<keyword evidence="10" id="KW-1185">Reference proteome</keyword>
<dbReference type="RefSeq" id="WP_013159171.1">
    <property type="nucleotide sequence ID" value="NC_014212.1"/>
</dbReference>
<sequence>MHRAKRTELLYALLFTAPFLVYLLVFHGYAFVRAVFFSLTNKDLFNTPSFVGLANYVYLFRDERFLLALQHSVSFTVVVTVLQTFLALVMAAIVNQRIRGIIFFRTVYYVPSILSSAAVTLIAIWFFQRNGFLNSIIGWFGAYGPVILAFLGIFVLAQAAQVMWERSRGLPVGVFDPALAALSLLVAIAGSWILSATGWVTPREAAPFDLAWLSETRSFLGIPIPLWAIILLNTFTTIPTLMLIFLAGLQDIPRSVYEAAAIDGASPVQQFFHITIPMLRPVSFLVITLSLIGTLQMFDQVALLGNASSLDSIITLAYFVYNNVFNSNVPGNVGIASAGALLLALLTFAIVGLQRAFGISEKGY</sequence>
<evidence type="ECO:0000256" key="2">
    <source>
        <dbReference type="ARBA" id="ARBA00022448"/>
    </source>
</evidence>
<evidence type="ECO:0000256" key="4">
    <source>
        <dbReference type="ARBA" id="ARBA00022692"/>
    </source>
</evidence>
<dbReference type="OrthoDB" id="9786413at2"/>
<keyword evidence="4 7" id="KW-0812">Transmembrane</keyword>
<evidence type="ECO:0000313" key="9">
    <source>
        <dbReference type="EMBL" id="ADH64636.1"/>
    </source>
</evidence>
<evidence type="ECO:0000256" key="1">
    <source>
        <dbReference type="ARBA" id="ARBA00004651"/>
    </source>
</evidence>
<dbReference type="HOGENOM" id="CLU_016047_0_2_0"/>
<dbReference type="InterPro" id="IPR000515">
    <property type="entry name" value="MetI-like"/>
</dbReference>
<evidence type="ECO:0000256" key="7">
    <source>
        <dbReference type="RuleBase" id="RU363032"/>
    </source>
</evidence>
<evidence type="ECO:0000256" key="6">
    <source>
        <dbReference type="ARBA" id="ARBA00023136"/>
    </source>
</evidence>
<protein>
    <submittedName>
        <fullName evidence="9">Binding-protein-dependent transport systems inner membrane component</fullName>
    </submittedName>
</protein>
<feature type="transmembrane region" description="Helical" evidence="7">
    <location>
        <begin position="301"/>
        <end position="321"/>
    </location>
</feature>
<feature type="transmembrane region" description="Helical" evidence="7">
    <location>
        <begin position="333"/>
        <end position="353"/>
    </location>
</feature>
<feature type="transmembrane region" description="Helical" evidence="7">
    <location>
        <begin position="73"/>
        <end position="94"/>
    </location>
</feature>
<feature type="transmembrane region" description="Helical" evidence="7">
    <location>
        <begin position="106"/>
        <end position="127"/>
    </location>
</feature>
<dbReference type="Pfam" id="PF00528">
    <property type="entry name" value="BPD_transp_1"/>
    <property type="match status" value="1"/>
</dbReference>
<comment type="similarity">
    <text evidence="7">Belongs to the binding-protein-dependent transport system permease family.</text>
</comment>
<feature type="transmembrane region" description="Helical" evidence="7">
    <location>
        <begin position="9"/>
        <end position="32"/>
    </location>
</feature>
<dbReference type="PANTHER" id="PTHR30193">
    <property type="entry name" value="ABC TRANSPORTER PERMEASE PROTEIN"/>
    <property type="match status" value="1"/>
</dbReference>
<dbReference type="STRING" id="526227.Mesil_2791"/>
<accession>D7BCD9</accession>